<feature type="compositionally biased region" description="Basic and acidic residues" evidence="11">
    <location>
        <begin position="1"/>
        <end position="14"/>
    </location>
</feature>
<dbReference type="EMBL" id="GBHO01044545">
    <property type="protein sequence ID" value="JAF99058.1"/>
    <property type="molecule type" value="Transcribed_RNA"/>
</dbReference>
<dbReference type="GO" id="GO:0000139">
    <property type="term" value="C:Golgi membrane"/>
    <property type="evidence" value="ECO:0007669"/>
    <property type="project" value="UniProtKB-SubCell"/>
</dbReference>
<comment type="subcellular location">
    <subcellularLocation>
        <location evidence="3">Cytoplasm</location>
        <location evidence="3">Cytosol</location>
    </subcellularLocation>
    <subcellularLocation>
        <location evidence="2">Golgi apparatus membrane</location>
        <topology evidence="2">Peripheral membrane protein</topology>
        <orientation evidence="2">Cytoplasmic side</orientation>
    </subcellularLocation>
    <subcellularLocation>
        <location evidence="4">Golgi apparatus</location>
        <location evidence="4">trans-Golgi network</location>
    </subcellularLocation>
</comment>
<dbReference type="AlphaFoldDB" id="A0A0A9VTK3"/>
<dbReference type="FunFam" id="1.20.5.170:FF:000038">
    <property type="entry name" value="Short coiled-coil protein a"/>
    <property type="match status" value="1"/>
</dbReference>
<keyword evidence="6" id="KW-0963">Cytoplasm</keyword>
<evidence type="ECO:0000313" key="13">
    <source>
        <dbReference type="EMBL" id="JAP97123.1"/>
    </source>
</evidence>
<evidence type="ECO:0000256" key="4">
    <source>
        <dbReference type="ARBA" id="ARBA00004601"/>
    </source>
</evidence>
<evidence type="ECO:0000313" key="12">
    <source>
        <dbReference type="EMBL" id="JAF99058.1"/>
    </source>
</evidence>
<comment type="function">
    <text evidence="1">Positive regulator of amino acid starvation-induced autophagy.</text>
</comment>
<evidence type="ECO:0000256" key="7">
    <source>
        <dbReference type="ARBA" id="ARBA00023034"/>
    </source>
</evidence>
<evidence type="ECO:0000256" key="2">
    <source>
        <dbReference type="ARBA" id="ARBA00004255"/>
    </source>
</evidence>
<evidence type="ECO:0000256" key="8">
    <source>
        <dbReference type="ARBA" id="ARBA00023054"/>
    </source>
</evidence>
<evidence type="ECO:0000256" key="6">
    <source>
        <dbReference type="ARBA" id="ARBA00022490"/>
    </source>
</evidence>
<evidence type="ECO:0000256" key="9">
    <source>
        <dbReference type="ARBA" id="ARBA00023136"/>
    </source>
</evidence>
<evidence type="ECO:0000256" key="10">
    <source>
        <dbReference type="SAM" id="Coils"/>
    </source>
</evidence>
<feature type="region of interest" description="Disordered" evidence="11">
    <location>
        <begin position="1"/>
        <end position="22"/>
    </location>
</feature>
<protein>
    <submittedName>
        <fullName evidence="13">Short coiled-coil</fullName>
    </submittedName>
</protein>
<accession>A0A0A9VTK3</accession>
<keyword evidence="7" id="KW-0333">Golgi apparatus</keyword>
<name>A0A0A9VTK3_LYGHE</name>
<evidence type="ECO:0000256" key="1">
    <source>
        <dbReference type="ARBA" id="ARBA00002743"/>
    </source>
</evidence>
<evidence type="ECO:0000256" key="3">
    <source>
        <dbReference type="ARBA" id="ARBA00004514"/>
    </source>
</evidence>
<proteinExistence type="inferred from homology"/>
<dbReference type="GO" id="GO:0005829">
    <property type="term" value="C:cytosol"/>
    <property type="evidence" value="ECO:0007669"/>
    <property type="project" value="UniProtKB-SubCell"/>
</dbReference>
<reference evidence="13" key="3">
    <citation type="journal article" date="2016" name="Gigascience">
        <title>De novo construction of an expanded transcriptome assembly for the western tarnished plant bug, Lygus hesperus.</title>
        <authorList>
            <person name="Tassone E.E."/>
            <person name="Geib S.M."/>
            <person name="Hall B."/>
            <person name="Fabrick J.A."/>
            <person name="Brent C.S."/>
            <person name="Hull J.J."/>
        </authorList>
    </citation>
    <scope>NUCLEOTIDE SEQUENCE</scope>
</reference>
<dbReference type="PANTHER" id="PTHR21614:SF0">
    <property type="entry name" value="GEO08385P1"/>
    <property type="match status" value="1"/>
</dbReference>
<dbReference type="PANTHER" id="PTHR21614">
    <property type="entry name" value="SHORT COILED COIL PROTEIN"/>
    <property type="match status" value="1"/>
</dbReference>
<keyword evidence="9" id="KW-0472">Membrane</keyword>
<evidence type="ECO:0000256" key="11">
    <source>
        <dbReference type="SAM" id="MobiDB-lite"/>
    </source>
</evidence>
<organism evidence="12">
    <name type="scientific">Lygus hesperus</name>
    <name type="common">Western plant bug</name>
    <dbReference type="NCBI Taxonomy" id="30085"/>
    <lineage>
        <taxon>Eukaryota</taxon>
        <taxon>Metazoa</taxon>
        <taxon>Ecdysozoa</taxon>
        <taxon>Arthropoda</taxon>
        <taxon>Hexapoda</taxon>
        <taxon>Insecta</taxon>
        <taxon>Pterygota</taxon>
        <taxon>Neoptera</taxon>
        <taxon>Paraneoptera</taxon>
        <taxon>Hemiptera</taxon>
        <taxon>Heteroptera</taxon>
        <taxon>Panheteroptera</taxon>
        <taxon>Cimicomorpha</taxon>
        <taxon>Miridae</taxon>
        <taxon>Mirini</taxon>
        <taxon>Lygus</taxon>
    </lineage>
</organism>
<dbReference type="Pfam" id="PF10224">
    <property type="entry name" value="DUF2205"/>
    <property type="match status" value="1"/>
</dbReference>
<feature type="coiled-coil region" evidence="10">
    <location>
        <begin position="83"/>
        <end position="117"/>
    </location>
</feature>
<gene>
    <name evidence="13" type="primary">Bm1_04115_0</name>
    <name evidence="12" type="ORF">CM83_68374</name>
    <name evidence="13" type="ORF">g.35805</name>
</gene>
<keyword evidence="8 10" id="KW-0175">Coiled coil</keyword>
<feature type="compositionally biased region" description="Polar residues" evidence="11">
    <location>
        <begin position="54"/>
        <end position="68"/>
    </location>
</feature>
<dbReference type="GO" id="GO:0005802">
    <property type="term" value="C:trans-Golgi network"/>
    <property type="evidence" value="ECO:0007669"/>
    <property type="project" value="TreeGrafter"/>
</dbReference>
<reference evidence="12" key="2">
    <citation type="submission" date="2014-07" db="EMBL/GenBank/DDBJ databases">
        <authorList>
            <person name="Hull J."/>
        </authorList>
    </citation>
    <scope>NUCLEOTIDE SEQUENCE</scope>
</reference>
<feature type="region of interest" description="Disordered" evidence="11">
    <location>
        <begin position="34"/>
        <end position="82"/>
    </location>
</feature>
<reference evidence="12" key="1">
    <citation type="journal article" date="2014" name="PLoS ONE">
        <title>Transcriptome-Based Identification of ABC Transporters in the Western Tarnished Plant Bug Lygus hesperus.</title>
        <authorList>
            <person name="Hull J.J."/>
            <person name="Chaney K."/>
            <person name="Geib S.M."/>
            <person name="Fabrick J.A."/>
            <person name="Brent C.S."/>
            <person name="Walsh D."/>
            <person name="Lavine L.C."/>
        </authorList>
    </citation>
    <scope>NUCLEOTIDE SEQUENCE</scope>
</reference>
<dbReference type="InterPro" id="IPR019357">
    <property type="entry name" value="SCOC"/>
</dbReference>
<sequence length="145" mass="15992">MVRPLDMNEMKMQDDMNSIPLADDDPQVIIQEDGDAAEMSQASDAMVLGRSMDSIPSTFTNGSSSPGPNSLDPDISPDEQEEKARLISQVLELQNTLDDLSQRVDSVKEENLKLRSENQVLGQYIQNLMSASSVFQSTSPKTKNK</sequence>
<dbReference type="EMBL" id="GDHC01021505">
    <property type="protein sequence ID" value="JAP97123.1"/>
    <property type="molecule type" value="Transcribed_RNA"/>
</dbReference>
<dbReference type="Gene3D" id="1.20.5.170">
    <property type="match status" value="1"/>
</dbReference>
<evidence type="ECO:0000256" key="5">
    <source>
        <dbReference type="ARBA" id="ARBA00010880"/>
    </source>
</evidence>
<comment type="similarity">
    <text evidence="5">Belongs to the SCOC family.</text>
</comment>